<evidence type="ECO:0000256" key="1">
    <source>
        <dbReference type="SAM" id="MobiDB-lite"/>
    </source>
</evidence>
<organism evidence="3 4">
    <name type="scientific">Heligmosomoides polygyrus</name>
    <name type="common">Parasitic roundworm</name>
    <dbReference type="NCBI Taxonomy" id="6339"/>
    <lineage>
        <taxon>Eukaryota</taxon>
        <taxon>Metazoa</taxon>
        <taxon>Ecdysozoa</taxon>
        <taxon>Nematoda</taxon>
        <taxon>Chromadorea</taxon>
        <taxon>Rhabditida</taxon>
        <taxon>Rhabditina</taxon>
        <taxon>Rhabditomorpha</taxon>
        <taxon>Strongyloidea</taxon>
        <taxon>Heligmosomidae</taxon>
        <taxon>Heligmosomoides</taxon>
    </lineage>
</organism>
<dbReference type="Proteomes" id="UP000050761">
    <property type="component" value="Unassembled WGS sequence"/>
</dbReference>
<reference evidence="2 3" key="1">
    <citation type="submission" date="2018-11" db="EMBL/GenBank/DDBJ databases">
        <authorList>
            <consortium name="Pathogen Informatics"/>
        </authorList>
    </citation>
    <scope>NUCLEOTIDE SEQUENCE [LARGE SCALE GENOMIC DNA]</scope>
</reference>
<dbReference type="AlphaFoldDB" id="A0A183GAY4"/>
<name>A0A183GAY4_HELPZ</name>
<reference evidence="4" key="2">
    <citation type="submission" date="2019-09" db="UniProtKB">
        <authorList>
            <consortium name="WormBaseParasite"/>
        </authorList>
    </citation>
    <scope>IDENTIFICATION</scope>
</reference>
<protein>
    <submittedName>
        <fullName evidence="4">Fibroin heavy chain-like</fullName>
    </submittedName>
</protein>
<feature type="compositionally biased region" description="Polar residues" evidence="1">
    <location>
        <begin position="50"/>
        <end position="67"/>
    </location>
</feature>
<feature type="compositionally biased region" description="Polar residues" evidence="1">
    <location>
        <begin position="27"/>
        <end position="40"/>
    </location>
</feature>
<feature type="region of interest" description="Disordered" evidence="1">
    <location>
        <begin position="24"/>
        <end position="43"/>
    </location>
</feature>
<proteinExistence type="predicted"/>
<feature type="compositionally biased region" description="Low complexity" evidence="1">
    <location>
        <begin position="241"/>
        <end position="269"/>
    </location>
</feature>
<feature type="region of interest" description="Disordered" evidence="1">
    <location>
        <begin position="323"/>
        <end position="355"/>
    </location>
</feature>
<feature type="compositionally biased region" description="Polar residues" evidence="1">
    <location>
        <begin position="228"/>
        <end position="240"/>
    </location>
</feature>
<accession>A0A3P8C6B9</accession>
<sequence>MVAYNQGSQTAAFPAVSRIRSKAALDTASQAKPSGTTSGLNADLQKLLYSKSSRGTPSRKPVTTGSSFYSRPYQVEYTGEPYLSGYRGVPETQGSDVGEPNYMGALTRANTAGKHTFGSYGSIDSEKAQMWQKRPIGTSGGAYGVSSAGYPSMGTSNGYSMPSTVPLAPAASIYTVRQNPYSASYQAGSDMNYGIAGQHWGSDNSNYGSQIADGMDTQWNGEGYKKQQGYSTSEGQNYGEQQGYSNVGGQQYGQQGYDSIGGQDYGQQQEYSFNNANSQGFNQGGYSNVGVSGQQQEYGSSDAQNYNQQQGYGAVTAQGGYGQPQSFANGANEANDKSSWKALPTQSSWPQQNYGQNSGFGNMLVEKMPDIGYSGYPYQAVNVQTETFGVGSNTNYGRSNNLGSYIGSSGDVLSSGSWFQPYTAPTYGAYQENPPGYGSQTGTSNNGGWNGYEAAGTGQYLGDYGSTQTYVPQSTQASVNGRTDYYGTPEPAQYGSTITAYPVSGYGSTDNNYGDNYNGNYNHLSSGVQGAGYSSPIYLRPDERFSMNTGYGSSVASKGVMPKLTLTNSVASGDDGYKKKAAL</sequence>
<feature type="compositionally biased region" description="Polar residues" evidence="1">
    <location>
        <begin position="344"/>
        <end position="355"/>
    </location>
</feature>
<evidence type="ECO:0000313" key="3">
    <source>
        <dbReference type="Proteomes" id="UP000050761"/>
    </source>
</evidence>
<feature type="region of interest" description="Disordered" evidence="1">
    <location>
        <begin position="218"/>
        <end position="306"/>
    </location>
</feature>
<dbReference type="OrthoDB" id="5869048at2759"/>
<feature type="region of interest" description="Disordered" evidence="1">
    <location>
        <begin position="48"/>
        <end position="67"/>
    </location>
</feature>
<accession>A0A183GAY4</accession>
<evidence type="ECO:0000313" key="2">
    <source>
        <dbReference type="EMBL" id="VDP14394.1"/>
    </source>
</evidence>
<dbReference type="WBParaSite" id="HPBE_0001921901-mRNA-1">
    <property type="protein sequence ID" value="HPBE_0001921901-mRNA-1"/>
    <property type="gene ID" value="HPBE_0001921901"/>
</dbReference>
<evidence type="ECO:0000313" key="4">
    <source>
        <dbReference type="WBParaSite" id="HPBE_0001921901-mRNA-1"/>
    </source>
</evidence>
<keyword evidence="3" id="KW-1185">Reference proteome</keyword>
<dbReference type="EMBL" id="UZAH01031209">
    <property type="protein sequence ID" value="VDP14394.1"/>
    <property type="molecule type" value="Genomic_DNA"/>
</dbReference>
<gene>
    <name evidence="2" type="ORF">HPBE_LOCUS19216</name>
</gene>
<feature type="compositionally biased region" description="Polar residues" evidence="1">
    <location>
        <begin position="270"/>
        <end position="306"/>
    </location>
</feature>